<evidence type="ECO:0000313" key="10">
    <source>
        <dbReference type="EMBL" id="GGI64859.1"/>
    </source>
</evidence>
<feature type="domain" description="Single-stranded-DNA-specific exonuclease RecJ C-terminal" evidence="8">
    <location>
        <begin position="564"/>
        <end position="766"/>
    </location>
</feature>
<dbReference type="InterPro" id="IPR038763">
    <property type="entry name" value="DHH_sf"/>
</dbReference>
<keyword evidence="3" id="KW-0540">Nuclease</keyword>
<dbReference type="InterPro" id="IPR041122">
    <property type="entry name" value="RecJ_OB"/>
</dbReference>
<dbReference type="GO" id="GO:0008409">
    <property type="term" value="F:5'-3' exonuclease activity"/>
    <property type="evidence" value="ECO:0007669"/>
    <property type="project" value="InterPro"/>
</dbReference>
<protein>
    <recommendedName>
        <fullName evidence="2">Single-stranded-DNA-specific exonuclease RecJ</fullName>
    </recommendedName>
</protein>
<dbReference type="InterPro" id="IPR018779">
    <property type="entry name" value="RecJ_C"/>
</dbReference>
<dbReference type="EMBL" id="BMDT01000001">
    <property type="protein sequence ID" value="GGI64859.1"/>
    <property type="molecule type" value="Genomic_DNA"/>
</dbReference>
<dbReference type="InterPro" id="IPR003156">
    <property type="entry name" value="DHHA1_dom"/>
</dbReference>
<proteinExistence type="inferred from homology"/>
<dbReference type="SUPFAM" id="SSF64182">
    <property type="entry name" value="DHH phosphoesterases"/>
    <property type="match status" value="1"/>
</dbReference>
<comment type="similarity">
    <text evidence="1">Belongs to the RecJ family.</text>
</comment>
<dbReference type="Proteomes" id="UP000622610">
    <property type="component" value="Unassembled WGS sequence"/>
</dbReference>
<dbReference type="Pfam" id="PF10141">
    <property type="entry name" value="ssDNA-exonuc_C"/>
    <property type="match status" value="1"/>
</dbReference>
<evidence type="ECO:0000256" key="4">
    <source>
        <dbReference type="ARBA" id="ARBA00022801"/>
    </source>
</evidence>
<evidence type="ECO:0000256" key="3">
    <source>
        <dbReference type="ARBA" id="ARBA00022722"/>
    </source>
</evidence>
<dbReference type="PANTHER" id="PTHR30255:SF2">
    <property type="entry name" value="SINGLE-STRANDED-DNA-SPECIFIC EXONUCLEASE RECJ"/>
    <property type="match status" value="1"/>
</dbReference>
<dbReference type="RefSeq" id="WP_188366684.1">
    <property type="nucleotide sequence ID" value="NZ_BMDT01000001.1"/>
</dbReference>
<dbReference type="Pfam" id="PF02272">
    <property type="entry name" value="DHHA1"/>
    <property type="match status" value="1"/>
</dbReference>
<dbReference type="GO" id="GO:0006281">
    <property type="term" value="P:DNA repair"/>
    <property type="evidence" value="ECO:0007669"/>
    <property type="project" value="InterPro"/>
</dbReference>
<evidence type="ECO:0000313" key="11">
    <source>
        <dbReference type="Proteomes" id="UP000622610"/>
    </source>
</evidence>
<dbReference type="Gene3D" id="3.10.310.30">
    <property type="match status" value="1"/>
</dbReference>
<evidence type="ECO:0000259" key="7">
    <source>
        <dbReference type="Pfam" id="PF02272"/>
    </source>
</evidence>
<dbReference type="NCBIfam" id="TIGR00644">
    <property type="entry name" value="recJ"/>
    <property type="match status" value="1"/>
</dbReference>
<reference evidence="10" key="2">
    <citation type="submission" date="2020-09" db="EMBL/GenBank/DDBJ databases">
        <authorList>
            <person name="Sun Q."/>
            <person name="Sedlacek I."/>
        </authorList>
    </citation>
    <scope>NUCLEOTIDE SEQUENCE</scope>
    <source>
        <strain evidence="10">CCM 8433</strain>
    </source>
</reference>
<sequence length="769" mass="86491">MKSAKFDWQMPITEEIPSSFLEEMKQLNISPILARLLWNRNLRTSEMVQKFMNPSESQVHDPYLLYDMEKVVERIHEAVVADERILIYGDYDADGITSTTVMKETFELLGAQVETYLPNRFTDGYGPNVDKYKEWIAAGIQLIVTVDNGVSGHEAIDYANSQGVDVIVTDHHELPDSLPNAYGIIHPRHPKGSYPFGELAGVGVAFKLAWALLEEIPMELLDLVAIGTIADMVSLTDENRAMVIWGLEQMKQSGRLGISQLLAVSGSKTKELDETMIGFSIAPRLNAIGRLGDPNPAITLLTTFDEGEAKALAQSFDEINQKRKDFVELATKEALEQVDDSHQVHLLVGENWHEGILGIVAGRILQATGKPTIALTTKGAHLLKGSGRSIESLNMFQMLQRGKDLLTTFGGHHAAVGLSLPIENLGALRAVFEQYILDEKIDLTKGIPLVIDERLSISDVDLNLIKSLKVLAPFGMHNPVPCFVFEHVCVPTSRSIGAEQKHLKFTMANDQGDELEGIGFNFGSEQQEIATDDVNLVGELTINEWNGKSIPQIQLQDYQITSFQLFDFRGKKYQQQLNFTEPTTYVVFNESLYKDFSEKVEQPVIHVRGLEDLKKAFDQAAKTKQVVFVDVPDQLDWMKQIVQSSQVSRVYLLAQTPEEAYLDGLGSREQYGKLFKLIKTQKTLDVRYKLDAIVQYTKIPKKLLIFMVQVFLELEFVTISNGVLNCLENPVNRPLNESLLYQKREQLIKNEEFLVLSDLETIKKWISSQ</sequence>
<evidence type="ECO:0000259" key="6">
    <source>
        <dbReference type="Pfam" id="PF01368"/>
    </source>
</evidence>
<dbReference type="AlphaFoldDB" id="A0A917JGH4"/>
<feature type="domain" description="RecJ OB" evidence="9">
    <location>
        <begin position="451"/>
        <end position="557"/>
    </location>
</feature>
<evidence type="ECO:0000259" key="8">
    <source>
        <dbReference type="Pfam" id="PF10141"/>
    </source>
</evidence>
<keyword evidence="4" id="KW-0378">Hydrolase</keyword>
<feature type="domain" description="DHHA1" evidence="7">
    <location>
        <begin position="347"/>
        <end position="436"/>
    </location>
</feature>
<dbReference type="Pfam" id="PF17768">
    <property type="entry name" value="RecJ_OB"/>
    <property type="match status" value="1"/>
</dbReference>
<evidence type="ECO:0000256" key="5">
    <source>
        <dbReference type="ARBA" id="ARBA00022839"/>
    </source>
</evidence>
<gene>
    <name evidence="10" type="primary">recJ</name>
    <name evidence="10" type="ORF">GCM10011482_05130</name>
</gene>
<dbReference type="InterPro" id="IPR001667">
    <property type="entry name" value="DDH_dom"/>
</dbReference>
<dbReference type="PANTHER" id="PTHR30255">
    <property type="entry name" value="SINGLE-STRANDED-DNA-SPECIFIC EXONUCLEASE RECJ"/>
    <property type="match status" value="1"/>
</dbReference>
<evidence type="ECO:0000256" key="1">
    <source>
        <dbReference type="ARBA" id="ARBA00005915"/>
    </source>
</evidence>
<dbReference type="GO" id="GO:0003676">
    <property type="term" value="F:nucleic acid binding"/>
    <property type="evidence" value="ECO:0007669"/>
    <property type="project" value="InterPro"/>
</dbReference>
<accession>A0A917JGH4</accession>
<evidence type="ECO:0000259" key="9">
    <source>
        <dbReference type="Pfam" id="PF17768"/>
    </source>
</evidence>
<keyword evidence="5 10" id="KW-0269">Exonuclease</keyword>
<dbReference type="InterPro" id="IPR051673">
    <property type="entry name" value="SSDNA_exonuclease_RecJ"/>
</dbReference>
<dbReference type="Gene3D" id="3.90.1640.30">
    <property type="match status" value="1"/>
</dbReference>
<name>A0A917JGH4_9ENTE</name>
<reference evidence="10" key="1">
    <citation type="journal article" date="2014" name="Int. J. Syst. Evol. Microbiol.">
        <title>Complete genome sequence of Corynebacterium casei LMG S-19264T (=DSM 44701T), isolated from a smear-ripened cheese.</title>
        <authorList>
            <consortium name="US DOE Joint Genome Institute (JGI-PGF)"/>
            <person name="Walter F."/>
            <person name="Albersmeier A."/>
            <person name="Kalinowski J."/>
            <person name="Ruckert C."/>
        </authorList>
    </citation>
    <scope>NUCLEOTIDE SEQUENCE</scope>
    <source>
        <strain evidence="10">CCM 8433</strain>
    </source>
</reference>
<dbReference type="GO" id="GO:0006310">
    <property type="term" value="P:DNA recombination"/>
    <property type="evidence" value="ECO:0007669"/>
    <property type="project" value="InterPro"/>
</dbReference>
<keyword evidence="11" id="KW-1185">Reference proteome</keyword>
<dbReference type="Pfam" id="PF01368">
    <property type="entry name" value="DHH"/>
    <property type="match status" value="1"/>
</dbReference>
<organism evidence="10 11">
    <name type="scientific">Enterococcus alcedinis</name>
    <dbReference type="NCBI Taxonomy" id="1274384"/>
    <lineage>
        <taxon>Bacteria</taxon>
        <taxon>Bacillati</taxon>
        <taxon>Bacillota</taxon>
        <taxon>Bacilli</taxon>
        <taxon>Lactobacillales</taxon>
        <taxon>Enterococcaceae</taxon>
        <taxon>Enterococcus</taxon>
    </lineage>
</organism>
<dbReference type="InterPro" id="IPR004610">
    <property type="entry name" value="RecJ"/>
</dbReference>
<evidence type="ECO:0000256" key="2">
    <source>
        <dbReference type="ARBA" id="ARBA00019841"/>
    </source>
</evidence>
<feature type="domain" description="DDH" evidence="6">
    <location>
        <begin position="84"/>
        <end position="228"/>
    </location>
</feature>
<comment type="caution">
    <text evidence="10">The sequence shown here is derived from an EMBL/GenBank/DDBJ whole genome shotgun (WGS) entry which is preliminary data.</text>
</comment>